<keyword evidence="2" id="KW-1185">Reference proteome</keyword>
<evidence type="ECO:0000313" key="1">
    <source>
        <dbReference type="EMBL" id="KAJ8016110.1"/>
    </source>
</evidence>
<sequence length="420" mass="47953">MSMKSKNPAKTSRPYIQNFSSMSLGSRNVSFVGGTITAVTVDRSLLAPINLEIDPSLQADRTNEKNQIKDLNNLFVGFIDKVRLLEQQNKILETKWKLMQDRTTGATDIEPMFHAHISNLQKQLDRVTNIKDTLDREDEKMKQDIKNYKTKYEKEISTRITLEDEYVALKKDVDTAFMSKVDLDEKVAALVDEIAFMKILYKEELTELQSSVKDTAVVVEIDNTRRLDMKQTIADVNAQYEEIATSSRKQAESWYKTKYDSLVGKAGQAADELHNTTAEISELNRLISRLKKDVQATKEQNTTLESQITKAEEDGDVAVKNARTQIQQLDAALQKTKLVMSSQIREYQDLMNIKLALEMEINTYRKLLEGEEDNFGQQSITKISASPSNHVVMDSRNQMPTRPTRVFIKRVESIDSTSYQ</sequence>
<reference evidence="1" key="1">
    <citation type="submission" date="2021-05" db="EMBL/GenBank/DDBJ databases">
        <authorList>
            <person name="Pan Q."/>
            <person name="Jouanno E."/>
            <person name="Zahm M."/>
            <person name="Klopp C."/>
            <person name="Cabau C."/>
            <person name="Louis A."/>
            <person name="Berthelot C."/>
            <person name="Parey E."/>
            <person name="Roest Crollius H."/>
            <person name="Montfort J."/>
            <person name="Robinson-Rechavi M."/>
            <person name="Bouchez O."/>
            <person name="Lampietro C."/>
            <person name="Lopez Roques C."/>
            <person name="Donnadieu C."/>
            <person name="Postlethwait J."/>
            <person name="Bobe J."/>
            <person name="Dillon D."/>
            <person name="Chandos A."/>
            <person name="von Hippel F."/>
            <person name="Guiguen Y."/>
        </authorList>
    </citation>
    <scope>NUCLEOTIDE SEQUENCE</scope>
    <source>
        <strain evidence="1">YG-Jan2019</strain>
    </source>
</reference>
<gene>
    <name evidence="1" type="ORF">DPEC_G00003740</name>
</gene>
<organism evidence="1 2">
    <name type="scientific">Dallia pectoralis</name>
    <name type="common">Alaska blackfish</name>
    <dbReference type="NCBI Taxonomy" id="75939"/>
    <lineage>
        <taxon>Eukaryota</taxon>
        <taxon>Metazoa</taxon>
        <taxon>Chordata</taxon>
        <taxon>Craniata</taxon>
        <taxon>Vertebrata</taxon>
        <taxon>Euteleostomi</taxon>
        <taxon>Actinopterygii</taxon>
        <taxon>Neopterygii</taxon>
        <taxon>Teleostei</taxon>
        <taxon>Protacanthopterygii</taxon>
        <taxon>Esociformes</taxon>
        <taxon>Umbridae</taxon>
        <taxon>Dallia</taxon>
    </lineage>
</organism>
<evidence type="ECO:0000313" key="2">
    <source>
        <dbReference type="Proteomes" id="UP001157502"/>
    </source>
</evidence>
<name>A0ACC2HK46_DALPE</name>
<protein>
    <submittedName>
        <fullName evidence="1">Uncharacterized protein</fullName>
    </submittedName>
</protein>
<dbReference type="Proteomes" id="UP001157502">
    <property type="component" value="Chromosome 1"/>
</dbReference>
<accession>A0ACC2HK46</accession>
<comment type="caution">
    <text evidence="1">The sequence shown here is derived from an EMBL/GenBank/DDBJ whole genome shotgun (WGS) entry which is preliminary data.</text>
</comment>
<dbReference type="EMBL" id="CM055728">
    <property type="protein sequence ID" value="KAJ8016110.1"/>
    <property type="molecule type" value="Genomic_DNA"/>
</dbReference>
<proteinExistence type="predicted"/>